<dbReference type="InterPro" id="IPR025419">
    <property type="entry name" value="DUF4142"/>
</dbReference>
<dbReference type="RefSeq" id="WP_157567134.1">
    <property type="nucleotide sequence ID" value="NZ_WPIK01000009.1"/>
</dbReference>
<dbReference type="AlphaFoldDB" id="A0A7K1SXV8"/>
<dbReference type="Pfam" id="PF13628">
    <property type="entry name" value="DUF4142"/>
    <property type="match status" value="1"/>
</dbReference>
<evidence type="ECO:0000256" key="2">
    <source>
        <dbReference type="SAM" id="SignalP"/>
    </source>
</evidence>
<gene>
    <name evidence="4" type="ORF">GO621_11515</name>
</gene>
<dbReference type="Gene3D" id="1.20.1260.10">
    <property type="match status" value="1"/>
</dbReference>
<feature type="region of interest" description="Disordered" evidence="1">
    <location>
        <begin position="24"/>
        <end position="48"/>
    </location>
</feature>
<feature type="domain" description="DUF4142" evidence="3">
    <location>
        <begin position="63"/>
        <end position="198"/>
    </location>
</feature>
<feature type="chain" id="PRO_5029682501" evidence="2">
    <location>
        <begin position="20"/>
        <end position="202"/>
    </location>
</feature>
<dbReference type="EMBL" id="WPIK01000009">
    <property type="protein sequence ID" value="MVN22159.1"/>
    <property type="molecule type" value="Genomic_DNA"/>
</dbReference>
<keyword evidence="2" id="KW-0732">Signal</keyword>
<feature type="signal peptide" evidence="2">
    <location>
        <begin position="1"/>
        <end position="19"/>
    </location>
</feature>
<evidence type="ECO:0000313" key="5">
    <source>
        <dbReference type="Proteomes" id="UP000462014"/>
    </source>
</evidence>
<dbReference type="InterPro" id="IPR012347">
    <property type="entry name" value="Ferritin-like"/>
</dbReference>
<sequence>MKKLNVLFLAGATALAFQACNSSNKSSTTVANDSNSNKDTSGMMSSKDTTVKTAGGVLKVDKDDADFAVKAANGGMAEVALGQLAQQKATNPDVKAFGAKMVTDHTKANDKMMALAKQKNITLPAAIGNDEQKVMDDLSKKTGKDFDKAYVKEMVKDHDKDVKLFEDESKNGKDADVKAFAATTLPVLKMHQTMIKAIDKKM</sequence>
<organism evidence="4 5">
    <name type="scientific">Mucilaginibacter arboris</name>
    <dbReference type="NCBI Taxonomy" id="2682090"/>
    <lineage>
        <taxon>Bacteria</taxon>
        <taxon>Pseudomonadati</taxon>
        <taxon>Bacteroidota</taxon>
        <taxon>Sphingobacteriia</taxon>
        <taxon>Sphingobacteriales</taxon>
        <taxon>Sphingobacteriaceae</taxon>
        <taxon>Mucilaginibacter</taxon>
    </lineage>
</organism>
<comment type="caution">
    <text evidence="4">The sequence shown here is derived from an EMBL/GenBank/DDBJ whole genome shotgun (WGS) entry which is preliminary data.</text>
</comment>
<dbReference type="PANTHER" id="PTHR38593:SF1">
    <property type="entry name" value="BLR2558 PROTEIN"/>
    <property type="match status" value="1"/>
</dbReference>
<keyword evidence="5" id="KW-1185">Reference proteome</keyword>
<dbReference type="Proteomes" id="UP000462014">
    <property type="component" value="Unassembled WGS sequence"/>
</dbReference>
<reference evidence="4 5" key="1">
    <citation type="submission" date="2019-12" db="EMBL/GenBank/DDBJ databases">
        <title>Mucilaginibacter sp. HMF7410 genome sequencing and assembly.</title>
        <authorList>
            <person name="Kang H."/>
            <person name="Cha I."/>
            <person name="Kim H."/>
            <person name="Joh K."/>
        </authorList>
    </citation>
    <scope>NUCLEOTIDE SEQUENCE [LARGE SCALE GENOMIC DNA]</scope>
    <source>
        <strain evidence="4 5">HMF7410</strain>
    </source>
</reference>
<name>A0A7K1SXV8_9SPHI</name>
<protein>
    <submittedName>
        <fullName evidence="4">DUF4142 domain-containing protein</fullName>
    </submittedName>
</protein>
<evidence type="ECO:0000256" key="1">
    <source>
        <dbReference type="SAM" id="MobiDB-lite"/>
    </source>
</evidence>
<dbReference type="PANTHER" id="PTHR38593">
    <property type="entry name" value="BLR2558 PROTEIN"/>
    <property type="match status" value="1"/>
</dbReference>
<proteinExistence type="predicted"/>
<evidence type="ECO:0000313" key="4">
    <source>
        <dbReference type="EMBL" id="MVN22159.1"/>
    </source>
</evidence>
<dbReference type="PROSITE" id="PS51257">
    <property type="entry name" value="PROKAR_LIPOPROTEIN"/>
    <property type="match status" value="1"/>
</dbReference>
<accession>A0A7K1SXV8</accession>
<evidence type="ECO:0000259" key="3">
    <source>
        <dbReference type="Pfam" id="PF13628"/>
    </source>
</evidence>